<keyword evidence="1" id="KW-0472">Membrane</keyword>
<reference evidence="2" key="1">
    <citation type="submission" date="2020-03" db="EMBL/GenBank/DDBJ databases">
        <authorList>
            <person name="He L."/>
        </authorList>
    </citation>
    <scope>NUCLEOTIDE SEQUENCE</scope>
    <source>
        <strain evidence="2">CkLH20</strain>
    </source>
</reference>
<feature type="transmembrane region" description="Helical" evidence="1">
    <location>
        <begin position="189"/>
        <end position="212"/>
    </location>
</feature>
<dbReference type="GeneID" id="62158230"/>
<evidence type="ECO:0000313" key="3">
    <source>
        <dbReference type="Proteomes" id="UP000781932"/>
    </source>
</evidence>
<sequence length="310" mass="35140">MDYGVNLDDHYKYLKTLIIVRIVLTAVVVIPVIFFFVKLLRTPGYRHDTTRRWVDYTTAGFGLWALVHIALIIAWGFQIPTIDWSMRWDGGDFVRVGYRIIRTFLNIETWLTFWLHIATFLALFYMAHALTLLRTGSEPDSSAFRKGRGFALGGSIFAVLMSFTIFCLDMSISYTNYSSDSDAREMRRLVGTIFVLTCQAILLVMAISSVVYSAKSRKKARGTAVQQSGLILVVCSSLFLVRQVWELLALFFGGRNLTGSFMATFFVDLVFGSYLDLVILVLLYILATKASYSMSKVQYRSKVSTENLDA</sequence>
<evidence type="ECO:0000313" key="2">
    <source>
        <dbReference type="EMBL" id="KAF9880483.1"/>
    </source>
</evidence>
<dbReference type="EMBL" id="JAATWM020000005">
    <property type="protein sequence ID" value="KAF9880483.1"/>
    <property type="molecule type" value="Genomic_DNA"/>
</dbReference>
<comment type="caution">
    <text evidence="2">The sequence shown here is derived from an EMBL/GenBank/DDBJ whole genome shotgun (WGS) entry which is preliminary data.</text>
</comment>
<feature type="transmembrane region" description="Helical" evidence="1">
    <location>
        <begin position="53"/>
        <end position="77"/>
    </location>
</feature>
<dbReference type="RefSeq" id="XP_038749944.1">
    <property type="nucleotide sequence ID" value="XM_038885156.1"/>
</dbReference>
<feature type="transmembrane region" description="Helical" evidence="1">
    <location>
        <begin position="265"/>
        <end position="286"/>
    </location>
</feature>
<feature type="transmembrane region" description="Helical" evidence="1">
    <location>
        <begin position="18"/>
        <end position="41"/>
    </location>
</feature>
<dbReference type="AlphaFoldDB" id="A0A9P6LNZ2"/>
<dbReference type="Proteomes" id="UP000781932">
    <property type="component" value="Unassembled WGS sequence"/>
</dbReference>
<name>A0A9P6LNZ2_9PEZI</name>
<evidence type="ECO:0000256" key="1">
    <source>
        <dbReference type="SAM" id="Phobius"/>
    </source>
</evidence>
<keyword evidence="3" id="KW-1185">Reference proteome</keyword>
<feature type="transmembrane region" description="Helical" evidence="1">
    <location>
        <begin position="154"/>
        <end position="177"/>
    </location>
</feature>
<keyword evidence="1" id="KW-1133">Transmembrane helix</keyword>
<proteinExistence type="predicted"/>
<organism evidence="2 3">
    <name type="scientific">Colletotrichum karsti</name>
    <dbReference type="NCBI Taxonomy" id="1095194"/>
    <lineage>
        <taxon>Eukaryota</taxon>
        <taxon>Fungi</taxon>
        <taxon>Dikarya</taxon>
        <taxon>Ascomycota</taxon>
        <taxon>Pezizomycotina</taxon>
        <taxon>Sordariomycetes</taxon>
        <taxon>Hypocreomycetidae</taxon>
        <taxon>Glomerellales</taxon>
        <taxon>Glomerellaceae</taxon>
        <taxon>Colletotrichum</taxon>
        <taxon>Colletotrichum boninense species complex</taxon>
    </lineage>
</organism>
<dbReference type="OrthoDB" id="4844107at2759"/>
<protein>
    <submittedName>
        <fullName evidence="2">Uncharacterized protein</fullName>
    </submittedName>
</protein>
<feature type="transmembrane region" description="Helical" evidence="1">
    <location>
        <begin position="113"/>
        <end position="133"/>
    </location>
</feature>
<keyword evidence="1" id="KW-0812">Transmembrane</keyword>
<accession>A0A9P6LNZ2</accession>
<reference evidence="2" key="2">
    <citation type="submission" date="2020-11" db="EMBL/GenBank/DDBJ databases">
        <title>Whole genome sequencing of Colletotrichum sp.</title>
        <authorList>
            <person name="Li H."/>
        </authorList>
    </citation>
    <scope>NUCLEOTIDE SEQUENCE</scope>
    <source>
        <strain evidence="2">CkLH20</strain>
    </source>
</reference>
<feature type="transmembrane region" description="Helical" evidence="1">
    <location>
        <begin position="224"/>
        <end position="245"/>
    </location>
</feature>
<gene>
    <name evidence="2" type="ORF">CkaCkLH20_02437</name>
</gene>